<evidence type="ECO:0000313" key="1">
    <source>
        <dbReference type="EMBL" id="KZP33984.1"/>
    </source>
</evidence>
<evidence type="ECO:0000313" key="2">
    <source>
        <dbReference type="Proteomes" id="UP000076532"/>
    </source>
</evidence>
<reference evidence="1 2" key="1">
    <citation type="journal article" date="2016" name="Mol. Biol. Evol.">
        <title>Comparative Genomics of Early-Diverging Mushroom-Forming Fungi Provides Insights into the Origins of Lignocellulose Decay Capabilities.</title>
        <authorList>
            <person name="Nagy L.G."/>
            <person name="Riley R."/>
            <person name="Tritt A."/>
            <person name="Adam C."/>
            <person name="Daum C."/>
            <person name="Floudas D."/>
            <person name="Sun H."/>
            <person name="Yadav J.S."/>
            <person name="Pangilinan J."/>
            <person name="Larsson K.H."/>
            <person name="Matsuura K."/>
            <person name="Barry K."/>
            <person name="Labutti K."/>
            <person name="Kuo R."/>
            <person name="Ohm R.A."/>
            <person name="Bhattacharya S.S."/>
            <person name="Shirouzu T."/>
            <person name="Yoshinaga Y."/>
            <person name="Martin F.M."/>
            <person name="Grigoriev I.V."/>
            <person name="Hibbett D.S."/>
        </authorList>
    </citation>
    <scope>NUCLEOTIDE SEQUENCE [LARGE SCALE GENOMIC DNA]</scope>
    <source>
        <strain evidence="1 2">CBS 109695</strain>
    </source>
</reference>
<dbReference type="AlphaFoldDB" id="A0A166WQ14"/>
<accession>A0A166WQ14</accession>
<proteinExistence type="predicted"/>
<name>A0A166WQ14_9AGAM</name>
<gene>
    <name evidence="1" type="ORF">FIBSPDRAFT_881457</name>
</gene>
<sequence>MAVALAATNTSLATSPVFIGVDGGSLPSLAAGFTLAFAGVQHLRISKEDNNSNPEAAAREVVTGREKAQLKRKELELVHIMLQLQEKETKAFADANRKKDAEAKPKVAQLSYFAAVLSAL</sequence>
<organism evidence="1 2">
    <name type="scientific">Athelia psychrophila</name>
    <dbReference type="NCBI Taxonomy" id="1759441"/>
    <lineage>
        <taxon>Eukaryota</taxon>
        <taxon>Fungi</taxon>
        <taxon>Dikarya</taxon>
        <taxon>Basidiomycota</taxon>
        <taxon>Agaricomycotina</taxon>
        <taxon>Agaricomycetes</taxon>
        <taxon>Agaricomycetidae</taxon>
        <taxon>Atheliales</taxon>
        <taxon>Atheliaceae</taxon>
        <taxon>Athelia</taxon>
    </lineage>
</organism>
<dbReference type="Proteomes" id="UP000076532">
    <property type="component" value="Unassembled WGS sequence"/>
</dbReference>
<protein>
    <submittedName>
        <fullName evidence="1">Uncharacterized protein</fullName>
    </submittedName>
</protein>
<keyword evidence="2" id="KW-1185">Reference proteome</keyword>
<dbReference type="EMBL" id="KV417481">
    <property type="protein sequence ID" value="KZP33984.1"/>
    <property type="molecule type" value="Genomic_DNA"/>
</dbReference>